<evidence type="ECO:0000313" key="2">
    <source>
        <dbReference type="Proteomes" id="UP001303046"/>
    </source>
</evidence>
<evidence type="ECO:0000313" key="1">
    <source>
        <dbReference type="EMBL" id="KAK6747907.1"/>
    </source>
</evidence>
<comment type="caution">
    <text evidence="1">The sequence shown here is derived from an EMBL/GenBank/DDBJ whole genome shotgun (WGS) entry which is preliminary data.</text>
</comment>
<name>A0ABR1DBN7_NECAM</name>
<protein>
    <submittedName>
        <fullName evidence="1">Uncharacterized protein</fullName>
    </submittedName>
</protein>
<organism evidence="1 2">
    <name type="scientific">Necator americanus</name>
    <name type="common">Human hookworm</name>
    <dbReference type="NCBI Taxonomy" id="51031"/>
    <lineage>
        <taxon>Eukaryota</taxon>
        <taxon>Metazoa</taxon>
        <taxon>Ecdysozoa</taxon>
        <taxon>Nematoda</taxon>
        <taxon>Chromadorea</taxon>
        <taxon>Rhabditida</taxon>
        <taxon>Rhabditina</taxon>
        <taxon>Rhabditomorpha</taxon>
        <taxon>Strongyloidea</taxon>
        <taxon>Ancylostomatidae</taxon>
        <taxon>Bunostominae</taxon>
        <taxon>Necator</taxon>
    </lineage>
</organism>
<gene>
    <name evidence="1" type="primary">Necator_chrIV.g14155</name>
    <name evidence="1" type="ORF">RB195_000861</name>
</gene>
<accession>A0ABR1DBN7</accession>
<keyword evidence="2" id="KW-1185">Reference proteome</keyword>
<dbReference type="EMBL" id="JAVFWL010000004">
    <property type="protein sequence ID" value="KAK6747907.1"/>
    <property type="molecule type" value="Genomic_DNA"/>
</dbReference>
<dbReference type="Proteomes" id="UP001303046">
    <property type="component" value="Unassembled WGS sequence"/>
</dbReference>
<proteinExistence type="predicted"/>
<reference evidence="1 2" key="1">
    <citation type="submission" date="2023-08" db="EMBL/GenBank/DDBJ databases">
        <title>A Necator americanus chromosomal reference genome.</title>
        <authorList>
            <person name="Ilik V."/>
            <person name="Petrzelkova K.J."/>
            <person name="Pardy F."/>
            <person name="Fuh T."/>
            <person name="Niatou-Singa F.S."/>
            <person name="Gouil Q."/>
            <person name="Baker L."/>
            <person name="Ritchie M.E."/>
            <person name="Jex A.R."/>
            <person name="Gazzola D."/>
            <person name="Li H."/>
            <person name="Toshio Fujiwara R."/>
            <person name="Zhan B."/>
            <person name="Aroian R.V."/>
            <person name="Pafco B."/>
            <person name="Schwarz E.M."/>
        </authorList>
    </citation>
    <scope>NUCLEOTIDE SEQUENCE [LARGE SCALE GENOMIC DNA]</scope>
    <source>
        <strain evidence="1 2">Aroian</strain>
        <tissue evidence="1">Whole animal</tissue>
    </source>
</reference>
<sequence>MSSSTKMSELLLPRYQRSPTTQHPSILTRFHRVNSAMAVELRLPAVTITSWLLELIEETSCRSMDRDSTNEEICLVENNVQRRSVFPRIAYVL</sequence>